<feature type="domain" description="PKD/Chitinase" evidence="4">
    <location>
        <begin position="1019"/>
        <end position="1102"/>
    </location>
</feature>
<sequence>MRISLPVRRLAAALATTALTLTTVVAGLAAPASAAEVGFSVDDFAGSSMGTRELVPGNYSCSPSDGNTLTMGSGTMKVDVRVPDPIGCTYGSAQIRWTSPTSVNLEQGGADRILLRYRDVLPNQPSAVTFGLEAVDVNGRVASVGGLTRNGGAAADWLTIRYQPEYVGDVAYLHFPAGFDRAHVRTVTLLVAATAAHQDVSVTFEGVGSNVGEPAYQAPVIGGPDAYAFPASTTSTRTFTVTGNPAPDVTVTSGKPAWLGVSTAKSGSTTTVTLTGDPGATYADVTMRVHADVANSLTADRDVRVVVPSPVTVGYAADPVRTRVGQAGPLVLGTASAVPGARVLGPTTGLPPGTSLTMSGTDLRLSGTPTTGGLYTVSSTVGHDWSTAPFTTTVEVGAEPSLSTVDDLVLVRGEPITPFTLTATGYPAPTTASVTLPAGLSIDGDLRVTGTPTEAGTTTASVAVTNAYGTATETFAVTVGERPAVLAPGTAWLVAGDHTTLPLTTSGTAPVVTATGLPDGMTVVQTGGVWTVTGTPARPSSLAAASGHAQLVATNAFGASAPTTWAWHVEAAPLATGPASVATTVGTALPATSVTVTGYPTPVLDVTAPDGGPVTLPAGLSLDLGTPGVVRVVGTPTEPGTARVRIVATNGVGTGVDRTLTVAALQGPAFGDPSPTLAVRAGTQEDLALTWTGHETPTLTLDSTLPAWLSFDATSGTFHAAPPAGLSGSFGPYAVTATNATGSATAQVRVDVTTPAALSAFITTVAVQPGVWLGGLDVAFLGGFPAPELTATGLPAGLTVTAAGGVVRLAGTTNAPGGAYDATITADNGVGAASTASLRVVVRTPAVLTAPSTVTVPVGVPTTLPVTLGGYPEPALSTGTLPPGLALSGGTVTGTPTVPGAYDVTLSASNGVGTDPAPVQVTVVVTAAPAFASEPSTTTARLGDALDVAAFAVAGHPVPDASATGLPPGLGLEQTGTSVRLTGTPTRSGVFDAELTLTSTVGTAERTWRIVVHEPAQVDAPATATADVDTAMAPVPLEVAGYPVPSLEATGLPDGVALVQDVDGARLTGTPTRDGRFTVAVVADNGVGAPATATVELDVRSVPTLGADVVATFPAGETSTVTLQPRGYPAPVLTTSSLPAWLTFDAASATLTGSPTAAAQGPVPDVVVTATNPRGEASTTVRITVTAGPGATTTDGTTTVRSGRAVDVVLTQVTGHPRPTVTADGLPAGLEVAVRGDDLRLTGRTTAAGTHTVRLAIHNGAGPDLAVPWTVVVEAPARVATAGTVRVDLGEPVDVPVVADGYPAPTVSAVGLPAGVTWLPGPGGGRLVGTPVASGTSHVVLTAHNGIGQDAVATTTLVVREPAVVDLPVTVSASTVRVGGTVTVRAAGLQAGERAEVWLHSDPVLLSRATADEDGAVVVSARIPQGTPAGVHTLVVESASGATGRVTLRVAASPDPTPTTAPSDDPSDDPSQAPSDDDLATTGSDVVPLALVGAVALVAGAVLLLIRRRTS</sequence>
<dbReference type="STRING" id="593907.Celgi_0845"/>
<organism evidence="5 6">
    <name type="scientific">Cellulomonas gilvus (strain ATCC 13127 / NRRL B-14078)</name>
    <name type="common">Cellvibrio gilvus</name>
    <dbReference type="NCBI Taxonomy" id="593907"/>
    <lineage>
        <taxon>Bacteria</taxon>
        <taxon>Bacillati</taxon>
        <taxon>Actinomycetota</taxon>
        <taxon>Actinomycetes</taxon>
        <taxon>Micrococcales</taxon>
        <taxon>Cellulomonadaceae</taxon>
        <taxon>Cellulomonas</taxon>
    </lineage>
</organism>
<dbReference type="SUPFAM" id="SSF49313">
    <property type="entry name" value="Cadherin-like"/>
    <property type="match status" value="3"/>
</dbReference>
<feature type="signal peptide" evidence="3">
    <location>
        <begin position="1"/>
        <end position="34"/>
    </location>
</feature>
<dbReference type="InterPro" id="IPR022409">
    <property type="entry name" value="PKD/Chitinase_dom"/>
</dbReference>
<dbReference type="KEGG" id="cga:Celgi_0845"/>
<keyword evidence="2" id="KW-0472">Membrane</keyword>
<evidence type="ECO:0000313" key="5">
    <source>
        <dbReference type="EMBL" id="AEI11364.1"/>
    </source>
</evidence>
<dbReference type="OrthoDB" id="4813696at2"/>
<dbReference type="InterPro" id="IPR013783">
    <property type="entry name" value="Ig-like_fold"/>
</dbReference>
<feature type="chain" id="PRO_5003366962" evidence="3">
    <location>
        <begin position="35"/>
        <end position="1511"/>
    </location>
</feature>
<dbReference type="HOGENOM" id="CLU_248167_0_0_11"/>
<feature type="domain" description="PKD/Chitinase" evidence="4">
    <location>
        <begin position="847"/>
        <end position="926"/>
    </location>
</feature>
<dbReference type="GO" id="GO:0016020">
    <property type="term" value="C:membrane"/>
    <property type="evidence" value="ECO:0007669"/>
    <property type="project" value="InterPro"/>
</dbReference>
<feature type="compositionally biased region" description="Low complexity" evidence="1">
    <location>
        <begin position="1451"/>
        <end position="1474"/>
    </location>
</feature>
<dbReference type="InterPro" id="IPR015919">
    <property type="entry name" value="Cadherin-like_sf"/>
</dbReference>
<dbReference type="GO" id="GO:0005975">
    <property type="term" value="P:carbohydrate metabolic process"/>
    <property type="evidence" value="ECO:0007669"/>
    <property type="project" value="UniProtKB-ARBA"/>
</dbReference>
<proteinExistence type="predicted"/>
<evidence type="ECO:0000256" key="3">
    <source>
        <dbReference type="SAM" id="SignalP"/>
    </source>
</evidence>
<dbReference type="GO" id="GO:0005509">
    <property type="term" value="F:calcium ion binding"/>
    <property type="evidence" value="ECO:0007669"/>
    <property type="project" value="InterPro"/>
</dbReference>
<gene>
    <name evidence="5" type="ordered locus">Celgi_0845</name>
</gene>
<dbReference type="Pfam" id="PF05345">
    <property type="entry name" value="He_PIG"/>
    <property type="match status" value="4"/>
</dbReference>
<keyword evidence="2" id="KW-0812">Transmembrane</keyword>
<evidence type="ECO:0000259" key="4">
    <source>
        <dbReference type="SMART" id="SM00089"/>
    </source>
</evidence>
<dbReference type="EMBL" id="CP002665">
    <property type="protein sequence ID" value="AEI11364.1"/>
    <property type="molecule type" value="Genomic_DNA"/>
</dbReference>
<dbReference type="NCBIfam" id="TIGR01167">
    <property type="entry name" value="LPXTG_anchor"/>
    <property type="match status" value="1"/>
</dbReference>
<keyword evidence="2" id="KW-1133">Transmembrane helix</keyword>
<feature type="domain" description="PKD/Chitinase" evidence="4">
    <location>
        <begin position="405"/>
        <end position="482"/>
    </location>
</feature>
<dbReference type="SMART" id="SM00089">
    <property type="entry name" value="PKD"/>
    <property type="match status" value="3"/>
</dbReference>
<name>F7ZZL8_CELGA</name>
<accession>F7ZZL8</accession>
<dbReference type="Proteomes" id="UP000000485">
    <property type="component" value="Chromosome"/>
</dbReference>
<keyword evidence="3" id="KW-0732">Signal</keyword>
<protein>
    <submittedName>
        <fullName evidence="5">LPXTG-motif cell wall anchor domain protein</fullName>
    </submittedName>
</protein>
<keyword evidence="6" id="KW-1185">Reference proteome</keyword>
<dbReference type="eggNOG" id="COG3291">
    <property type="taxonomic scope" value="Bacteria"/>
</dbReference>
<evidence type="ECO:0000256" key="1">
    <source>
        <dbReference type="SAM" id="MobiDB-lite"/>
    </source>
</evidence>
<evidence type="ECO:0000313" key="6">
    <source>
        <dbReference type="Proteomes" id="UP000000485"/>
    </source>
</evidence>
<dbReference type="RefSeq" id="WP_013882883.1">
    <property type="nucleotide sequence ID" value="NC_015671.1"/>
</dbReference>
<feature type="transmembrane region" description="Helical" evidence="2">
    <location>
        <begin position="1486"/>
        <end position="1506"/>
    </location>
</feature>
<evidence type="ECO:0000256" key="2">
    <source>
        <dbReference type="SAM" id="Phobius"/>
    </source>
</evidence>
<feature type="region of interest" description="Disordered" evidence="1">
    <location>
        <begin position="1451"/>
        <end position="1481"/>
    </location>
</feature>
<dbReference type="Gene3D" id="2.60.40.10">
    <property type="entry name" value="Immunoglobulins"/>
    <property type="match status" value="9"/>
</dbReference>
<reference evidence="6" key="1">
    <citation type="submission" date="2011-04" db="EMBL/GenBank/DDBJ databases">
        <title>Complete sequence of Cellvibrio gilvus ATCC 13127.</title>
        <authorList>
            <person name="Lucas S."/>
            <person name="Han J."/>
            <person name="Lapidus A."/>
            <person name="Cheng J.-F."/>
            <person name="Goodwin L."/>
            <person name="Pitluck S."/>
            <person name="Peters L."/>
            <person name="Munk A."/>
            <person name="Detter J.C."/>
            <person name="Han C."/>
            <person name="Tapia R."/>
            <person name="Land M."/>
            <person name="Hauser L."/>
            <person name="Kyrpides N."/>
            <person name="Ivanova N."/>
            <person name="Ovchinnikova G."/>
            <person name="Pagani I."/>
            <person name="Mead D."/>
            <person name="Brumm P."/>
            <person name="Woyke T."/>
        </authorList>
    </citation>
    <scope>NUCLEOTIDE SEQUENCE [LARGE SCALE GENOMIC DNA]</scope>
    <source>
        <strain evidence="6">ATCC 13127 / NRRL B-14078</strain>
    </source>
</reference>